<feature type="compositionally biased region" description="Basic and acidic residues" evidence="1">
    <location>
        <begin position="44"/>
        <end position="56"/>
    </location>
</feature>
<keyword evidence="3" id="KW-1185">Reference proteome</keyword>
<sequence>MAPKFAEHAQSVTVFMRNQTYIGPQIGSSVLNKEADEDAMDPQAAREHRYTDKEKERFRQETEYHLNYRREIERAAISGFLAFFRGSEANLQSKAVM</sequence>
<name>A0A0D2FPE1_9EURO</name>
<evidence type="ECO:0000256" key="1">
    <source>
        <dbReference type="SAM" id="MobiDB-lite"/>
    </source>
</evidence>
<evidence type="ECO:0000313" key="3">
    <source>
        <dbReference type="Proteomes" id="UP000054266"/>
    </source>
</evidence>
<dbReference type="AlphaFoldDB" id="A0A0D2FPE1"/>
<accession>A0A0D2FPE1</accession>
<protein>
    <submittedName>
        <fullName evidence="2">Uncharacterized protein</fullName>
    </submittedName>
</protein>
<organism evidence="2 3">
    <name type="scientific">Phialophora macrospora</name>
    <dbReference type="NCBI Taxonomy" id="1851006"/>
    <lineage>
        <taxon>Eukaryota</taxon>
        <taxon>Fungi</taxon>
        <taxon>Dikarya</taxon>
        <taxon>Ascomycota</taxon>
        <taxon>Pezizomycotina</taxon>
        <taxon>Eurotiomycetes</taxon>
        <taxon>Chaetothyriomycetidae</taxon>
        <taxon>Chaetothyriales</taxon>
        <taxon>Herpotrichiellaceae</taxon>
        <taxon>Phialophora</taxon>
    </lineage>
</organism>
<gene>
    <name evidence="2" type="ORF">PV04_04393</name>
</gene>
<dbReference type="EMBL" id="KN846958">
    <property type="protein sequence ID" value="KIW68450.1"/>
    <property type="molecule type" value="Genomic_DNA"/>
</dbReference>
<dbReference type="HOGENOM" id="CLU_2346486_0_0_1"/>
<evidence type="ECO:0000313" key="2">
    <source>
        <dbReference type="EMBL" id="KIW68450.1"/>
    </source>
</evidence>
<feature type="region of interest" description="Disordered" evidence="1">
    <location>
        <begin position="34"/>
        <end position="56"/>
    </location>
</feature>
<dbReference type="Proteomes" id="UP000054266">
    <property type="component" value="Unassembled WGS sequence"/>
</dbReference>
<reference evidence="2 3" key="1">
    <citation type="submission" date="2015-01" db="EMBL/GenBank/DDBJ databases">
        <title>The Genome Sequence of Capronia semiimmersa CBS27337.</title>
        <authorList>
            <consortium name="The Broad Institute Genomics Platform"/>
            <person name="Cuomo C."/>
            <person name="de Hoog S."/>
            <person name="Gorbushina A."/>
            <person name="Stielow B."/>
            <person name="Teixiera M."/>
            <person name="Abouelleil A."/>
            <person name="Chapman S.B."/>
            <person name="Priest M."/>
            <person name="Young S.K."/>
            <person name="Wortman J."/>
            <person name="Nusbaum C."/>
            <person name="Birren B."/>
        </authorList>
    </citation>
    <scope>NUCLEOTIDE SEQUENCE [LARGE SCALE GENOMIC DNA]</scope>
    <source>
        <strain evidence="2 3">CBS 27337</strain>
    </source>
</reference>
<proteinExistence type="predicted"/>